<dbReference type="CDD" id="cd03801">
    <property type="entry name" value="GT4_PimA-like"/>
    <property type="match status" value="1"/>
</dbReference>
<dbReference type="InterPro" id="IPR001296">
    <property type="entry name" value="Glyco_trans_1"/>
</dbReference>
<evidence type="ECO:0000259" key="4">
    <source>
        <dbReference type="Pfam" id="PF13439"/>
    </source>
</evidence>
<gene>
    <name evidence="5" type="ORF">AL705_01460</name>
    <name evidence="6" type="ORF">LC603019_00304</name>
</gene>
<dbReference type="GO" id="GO:1903509">
    <property type="term" value="P:liposaccharide metabolic process"/>
    <property type="evidence" value="ECO:0007669"/>
    <property type="project" value="UniProtKB-ARBA"/>
</dbReference>
<dbReference type="InterPro" id="IPR050194">
    <property type="entry name" value="Glycosyltransferase_grp1"/>
</dbReference>
<reference evidence="5" key="2">
    <citation type="journal article" date="2016" name="Int. J. Syst. Evol. Microbiol.">
        <title>Lawsonella clevelandensis gen. nov., sp. nov., a new member of the suborder Corynebacterineae isolated from human abscesses.</title>
        <authorList>
            <person name="Bell M.E."/>
            <person name="Bernard K.A."/>
            <person name="Harrington S.M."/>
            <person name="Patel N.B."/>
            <person name="Tucker T.A."/>
            <person name="Metcalfe M.G."/>
            <person name="McQuiston J.R."/>
        </authorList>
    </citation>
    <scope>NUCLEOTIDE SEQUENCE</scope>
    <source>
        <strain evidence="5">X1698</strain>
    </source>
</reference>
<evidence type="ECO:0000256" key="1">
    <source>
        <dbReference type="ARBA" id="ARBA00022676"/>
    </source>
</evidence>
<evidence type="ECO:0000313" key="5">
    <source>
        <dbReference type="EMBL" id="ALE18598.1"/>
    </source>
</evidence>
<dbReference type="Gene3D" id="3.40.50.2000">
    <property type="entry name" value="Glycogen Phosphorylase B"/>
    <property type="match status" value="2"/>
</dbReference>
<dbReference type="Pfam" id="PF13439">
    <property type="entry name" value="Glyco_transf_4"/>
    <property type="match status" value="1"/>
</dbReference>
<protein>
    <submittedName>
        <fullName evidence="6">Glycogen synthase</fullName>
    </submittedName>
</protein>
<sequence length="444" mass="48793">MKVLMISWEFPPVMVGGLGAHVDRLVGELAAAGHEIVMVTRAPAASPGVVTETTDEMRGNVRVVSVPLTPLAIDFTSDLMAWTLLMGTAMTQAIQHLLHGTGPCRENGAWQPDVIHGHDWLVAVPACAIAEQYGLPLVGTFHATEAGRNSGWLSHPINRHVHSAEWWFANSCDYLIACSRPMMDEISATFGDPATGSPGLPPLRFIPNGIDTREWTIPHQPARATTAPHLIYFGRLEWEKGVHDILSSLPLLRRRYPGIHVTVAGEGMKREWLESEQRRHRLCGSVHFAGFMRKNELRELISTADLAVLPSRYEPFGIVALEAAAAGIPVVAARAGGLADIIIDGVTGWSYSPGIIEEMVETIDAALRHPAERDRRAAANRAQLPQRFCWTHIAQQTVQVYEHAAAGVTRRAQWALPRPLIPLRPLPERDWTTPVDVETTVPQP</sequence>
<proteinExistence type="predicted"/>
<keyword evidence="2" id="KW-0808">Transferase</keyword>
<dbReference type="OrthoDB" id="6286688at2"/>
<dbReference type="PANTHER" id="PTHR45947">
    <property type="entry name" value="SULFOQUINOVOSYL TRANSFERASE SQD2"/>
    <property type="match status" value="1"/>
</dbReference>
<dbReference type="STRING" id="1528099.AL705_01460"/>
<dbReference type="GeneID" id="84894300"/>
<dbReference type="InterPro" id="IPR028098">
    <property type="entry name" value="Glyco_trans_4-like_N"/>
</dbReference>
<reference evidence="6 8" key="3">
    <citation type="submission" date="2019-04" db="EMBL/GenBank/DDBJ databases">
        <authorList>
            <person name="Seth-Smith MB H."/>
            <person name="Seth-Smith H."/>
        </authorList>
    </citation>
    <scope>NUCLEOTIDE SEQUENCE [LARGE SCALE GENOMIC DNA]</scope>
    <source>
        <strain evidence="6">USB-603019</strain>
    </source>
</reference>
<name>A0A0M4MZ21_9ACTN</name>
<evidence type="ECO:0000313" key="8">
    <source>
        <dbReference type="Proteomes" id="UP000324288"/>
    </source>
</evidence>
<feature type="domain" description="Glycosyl transferase family 1" evidence="3">
    <location>
        <begin position="216"/>
        <end position="380"/>
    </location>
</feature>
<evidence type="ECO:0000313" key="7">
    <source>
        <dbReference type="Proteomes" id="UP000068137"/>
    </source>
</evidence>
<dbReference type="EMBL" id="LR584267">
    <property type="protein sequence ID" value="VHN99890.1"/>
    <property type="molecule type" value="Genomic_DNA"/>
</dbReference>
<dbReference type="AlphaFoldDB" id="A0A0M4MZ21"/>
<dbReference type="SUPFAM" id="SSF53756">
    <property type="entry name" value="UDP-Glycosyltransferase/glycogen phosphorylase"/>
    <property type="match status" value="1"/>
</dbReference>
<dbReference type="Pfam" id="PF00534">
    <property type="entry name" value="Glycos_transf_1"/>
    <property type="match status" value="1"/>
</dbReference>
<evidence type="ECO:0000256" key="2">
    <source>
        <dbReference type="ARBA" id="ARBA00022679"/>
    </source>
</evidence>
<organism evidence="5 7">
    <name type="scientific">Lawsonella clevelandensis</name>
    <dbReference type="NCBI Taxonomy" id="1528099"/>
    <lineage>
        <taxon>Bacteria</taxon>
        <taxon>Bacillati</taxon>
        <taxon>Actinomycetota</taxon>
        <taxon>Actinomycetes</taxon>
        <taxon>Mycobacteriales</taxon>
        <taxon>Lawsonellaceae</taxon>
        <taxon>Lawsonella</taxon>
    </lineage>
</organism>
<dbReference type="KEGG" id="cbq:AL705_01460"/>
<dbReference type="GO" id="GO:1901137">
    <property type="term" value="P:carbohydrate derivative biosynthetic process"/>
    <property type="evidence" value="ECO:0007669"/>
    <property type="project" value="UniProtKB-ARBA"/>
</dbReference>
<feature type="domain" description="Glycosyltransferase subfamily 4-like N-terminal" evidence="4">
    <location>
        <begin position="15"/>
        <end position="213"/>
    </location>
</feature>
<dbReference type="EMBL" id="CP012390">
    <property type="protein sequence ID" value="ALE18598.1"/>
    <property type="molecule type" value="Genomic_DNA"/>
</dbReference>
<accession>A0A0M4MZ21</accession>
<keyword evidence="8" id="KW-1185">Reference proteome</keyword>
<dbReference type="RefSeq" id="WP_053961503.1">
    <property type="nucleotide sequence ID" value="NZ_CAMJVL010000001.1"/>
</dbReference>
<evidence type="ECO:0000313" key="6">
    <source>
        <dbReference type="EMBL" id="VHN99890.1"/>
    </source>
</evidence>
<dbReference type="GO" id="GO:0016757">
    <property type="term" value="F:glycosyltransferase activity"/>
    <property type="evidence" value="ECO:0007669"/>
    <property type="project" value="UniProtKB-KW"/>
</dbReference>
<dbReference type="Proteomes" id="UP000324288">
    <property type="component" value="Chromosome"/>
</dbReference>
<evidence type="ECO:0000259" key="3">
    <source>
        <dbReference type="Pfam" id="PF00534"/>
    </source>
</evidence>
<dbReference type="PANTHER" id="PTHR45947:SF3">
    <property type="entry name" value="SULFOQUINOVOSYL TRANSFERASE SQD2"/>
    <property type="match status" value="1"/>
</dbReference>
<keyword evidence="1" id="KW-0328">Glycosyltransferase</keyword>
<dbReference type="Proteomes" id="UP000068137">
    <property type="component" value="Chromosome"/>
</dbReference>
<reference evidence="5" key="1">
    <citation type="journal article" date="2015" name="Genome Announc.">
        <title>Complete Genome Sequences for Two Strains of a Novel Fastidious, Partially Acid-Fast, Gram-Positive Corynebacterineae Bacterium, Derived from Human Clinical Samples.</title>
        <authorList>
            <person name="Nicholson A.C."/>
            <person name="Bell M."/>
            <person name="Humrighouse B.W."/>
            <person name="McQuiston J.R."/>
        </authorList>
    </citation>
    <scope>NUCLEOTIDE SEQUENCE [LARGE SCALE GENOMIC DNA]</scope>
    <source>
        <strain evidence="5">X1698</strain>
    </source>
</reference>